<feature type="transmembrane region" description="Helical" evidence="5">
    <location>
        <begin position="64"/>
        <end position="84"/>
    </location>
</feature>
<proteinExistence type="predicted"/>
<keyword evidence="4 5" id="KW-0472">Membrane</keyword>
<keyword evidence="2 5" id="KW-0812">Transmembrane</keyword>
<feature type="transmembrane region" description="Helical" evidence="5">
    <location>
        <begin position="33"/>
        <end position="52"/>
    </location>
</feature>
<keyword evidence="7" id="KW-1185">Reference proteome</keyword>
<evidence type="ECO:0000256" key="2">
    <source>
        <dbReference type="ARBA" id="ARBA00022692"/>
    </source>
</evidence>
<dbReference type="PANTHER" id="PTHR11662">
    <property type="entry name" value="SOLUTE CARRIER FAMILY 17"/>
    <property type="match status" value="1"/>
</dbReference>
<accession>A0A834XZF0</accession>
<dbReference type="SUPFAM" id="SSF103473">
    <property type="entry name" value="MFS general substrate transporter"/>
    <property type="match status" value="1"/>
</dbReference>
<dbReference type="InterPro" id="IPR050382">
    <property type="entry name" value="MFS_Na/Anion_cotransporter"/>
</dbReference>
<dbReference type="GO" id="GO:0022857">
    <property type="term" value="F:transmembrane transporter activity"/>
    <property type="evidence" value="ECO:0007669"/>
    <property type="project" value="TreeGrafter"/>
</dbReference>
<dbReference type="GO" id="GO:0016020">
    <property type="term" value="C:membrane"/>
    <property type="evidence" value="ECO:0007669"/>
    <property type="project" value="UniProtKB-SubCell"/>
</dbReference>
<protein>
    <recommendedName>
        <fullName evidence="8">Inorganic phosphate cotransporter</fullName>
    </recommendedName>
</protein>
<keyword evidence="3 5" id="KW-1133">Transmembrane helix</keyword>
<comment type="caution">
    <text evidence="6">The sequence shown here is derived from an EMBL/GenBank/DDBJ whole genome shotgun (WGS) entry which is preliminary data.</text>
</comment>
<sequence length="151" mass="17053">MQHYQHYHIFPCGSLVPIICLMAVSYADQFGAVVLMTIALTFIGGMYSGFLANHIDIAPNFAGTLVALTNVFATIPGVVIPIVVGKLTHSANTYEEKIFTWRMVFFTISIFYVIEIIFYCIWGPADEQPWNKSNKKYESNQEIPFDKSNDN</sequence>
<evidence type="ECO:0000256" key="5">
    <source>
        <dbReference type="SAM" id="Phobius"/>
    </source>
</evidence>
<organism evidence="6 7">
    <name type="scientific">Aphidius gifuensis</name>
    <name type="common">Parasitoid wasp</name>
    <dbReference type="NCBI Taxonomy" id="684658"/>
    <lineage>
        <taxon>Eukaryota</taxon>
        <taxon>Metazoa</taxon>
        <taxon>Ecdysozoa</taxon>
        <taxon>Arthropoda</taxon>
        <taxon>Hexapoda</taxon>
        <taxon>Insecta</taxon>
        <taxon>Pterygota</taxon>
        <taxon>Neoptera</taxon>
        <taxon>Endopterygota</taxon>
        <taxon>Hymenoptera</taxon>
        <taxon>Apocrita</taxon>
        <taxon>Ichneumonoidea</taxon>
        <taxon>Braconidae</taxon>
        <taxon>Aphidiinae</taxon>
        <taxon>Aphidius</taxon>
    </lineage>
</organism>
<dbReference type="Proteomes" id="UP000639338">
    <property type="component" value="Unassembled WGS sequence"/>
</dbReference>
<comment type="subcellular location">
    <subcellularLocation>
        <location evidence="1">Membrane</location>
        <topology evidence="1">Multi-pass membrane protein</topology>
    </subcellularLocation>
</comment>
<dbReference type="GO" id="GO:0006820">
    <property type="term" value="P:monoatomic anion transport"/>
    <property type="evidence" value="ECO:0007669"/>
    <property type="project" value="TreeGrafter"/>
</dbReference>
<dbReference type="Gene3D" id="1.20.1250.20">
    <property type="entry name" value="MFS general substrate transporter like domains"/>
    <property type="match status" value="1"/>
</dbReference>
<reference evidence="6 7" key="1">
    <citation type="submission" date="2020-08" db="EMBL/GenBank/DDBJ databases">
        <title>Aphidius gifuensis genome sequencing and assembly.</title>
        <authorList>
            <person name="Du Z."/>
        </authorList>
    </citation>
    <scope>NUCLEOTIDE SEQUENCE [LARGE SCALE GENOMIC DNA]</scope>
    <source>
        <strain evidence="6">YNYX2018</strain>
        <tissue evidence="6">Adults</tissue>
    </source>
</reference>
<dbReference type="PANTHER" id="PTHR11662:SF457">
    <property type="entry name" value="MAJOR FACILITATOR SUPERFAMILY TRANSPORTER 3"/>
    <property type="match status" value="1"/>
</dbReference>
<evidence type="ECO:0000256" key="3">
    <source>
        <dbReference type="ARBA" id="ARBA00022989"/>
    </source>
</evidence>
<evidence type="ECO:0000313" key="7">
    <source>
        <dbReference type="Proteomes" id="UP000639338"/>
    </source>
</evidence>
<evidence type="ECO:0008006" key="8">
    <source>
        <dbReference type="Google" id="ProtNLM"/>
    </source>
</evidence>
<evidence type="ECO:0000313" key="6">
    <source>
        <dbReference type="EMBL" id="KAF7996465.1"/>
    </source>
</evidence>
<name>A0A834XZF0_APHGI</name>
<dbReference type="OrthoDB" id="2985014at2759"/>
<dbReference type="EMBL" id="JACMRX010000001">
    <property type="protein sequence ID" value="KAF7996465.1"/>
    <property type="molecule type" value="Genomic_DNA"/>
</dbReference>
<feature type="transmembrane region" description="Helical" evidence="5">
    <location>
        <begin position="104"/>
        <end position="122"/>
    </location>
</feature>
<dbReference type="InterPro" id="IPR036259">
    <property type="entry name" value="MFS_trans_sf"/>
</dbReference>
<evidence type="ECO:0000256" key="1">
    <source>
        <dbReference type="ARBA" id="ARBA00004141"/>
    </source>
</evidence>
<evidence type="ECO:0000256" key="4">
    <source>
        <dbReference type="ARBA" id="ARBA00023136"/>
    </source>
</evidence>
<dbReference type="AlphaFoldDB" id="A0A834XZF0"/>
<feature type="transmembrane region" description="Helical" evidence="5">
    <location>
        <begin position="7"/>
        <end position="27"/>
    </location>
</feature>
<gene>
    <name evidence="6" type="ORF">HCN44_002097</name>
</gene>